<keyword evidence="1" id="KW-0472">Membrane</keyword>
<reference evidence="2" key="1">
    <citation type="submission" date="2022-02" db="EMBL/GenBank/DDBJ databases">
        <title>Qipengyuania spongiae sp. nov., isolated from marine sponge.</title>
        <authorList>
            <person name="Li Z."/>
            <person name="Zhang M."/>
        </authorList>
    </citation>
    <scope>NUCLEOTIDE SEQUENCE</scope>
    <source>
        <strain evidence="2">PHS-Z21</strain>
    </source>
</reference>
<keyword evidence="1" id="KW-1133">Transmembrane helix</keyword>
<protein>
    <submittedName>
        <fullName evidence="2">Uncharacterized protein</fullName>
    </submittedName>
</protein>
<name>A0ABY5SYC6_9SPHN</name>
<gene>
    <name evidence="2" type="ORF">L1F33_00830</name>
</gene>
<feature type="transmembrane region" description="Helical" evidence="1">
    <location>
        <begin position="46"/>
        <end position="66"/>
    </location>
</feature>
<dbReference type="Proteomes" id="UP001065265">
    <property type="component" value="Chromosome"/>
</dbReference>
<keyword evidence="1" id="KW-0812">Transmembrane</keyword>
<accession>A0ABY5SYC6</accession>
<sequence length="103" mass="10913">MIALVRMVSGLILWAGAFSVLYALHGLGCSLGWTDVVAFGLTQAKAALIATWGSLIVAHALLVAWLRRSRETQIDRIAIAIGWIGLFATLVGGFPVFAISSCV</sequence>
<evidence type="ECO:0000313" key="3">
    <source>
        <dbReference type="Proteomes" id="UP001065265"/>
    </source>
</evidence>
<evidence type="ECO:0000313" key="2">
    <source>
        <dbReference type="EMBL" id="UVI39542.1"/>
    </source>
</evidence>
<proteinExistence type="predicted"/>
<feature type="transmembrane region" description="Helical" evidence="1">
    <location>
        <begin position="78"/>
        <end position="99"/>
    </location>
</feature>
<dbReference type="RefSeq" id="WP_265559009.1">
    <property type="nucleotide sequence ID" value="NZ_CP092471.1"/>
</dbReference>
<keyword evidence="3" id="KW-1185">Reference proteome</keyword>
<dbReference type="EMBL" id="CP092471">
    <property type="protein sequence ID" value="UVI39542.1"/>
    <property type="molecule type" value="Genomic_DNA"/>
</dbReference>
<feature type="transmembrane region" description="Helical" evidence="1">
    <location>
        <begin position="12"/>
        <end position="34"/>
    </location>
</feature>
<organism evidence="2 3">
    <name type="scientific">Qipengyuania spongiae</name>
    <dbReference type="NCBI Taxonomy" id="2909673"/>
    <lineage>
        <taxon>Bacteria</taxon>
        <taxon>Pseudomonadati</taxon>
        <taxon>Pseudomonadota</taxon>
        <taxon>Alphaproteobacteria</taxon>
        <taxon>Sphingomonadales</taxon>
        <taxon>Erythrobacteraceae</taxon>
        <taxon>Qipengyuania</taxon>
    </lineage>
</organism>
<evidence type="ECO:0000256" key="1">
    <source>
        <dbReference type="SAM" id="Phobius"/>
    </source>
</evidence>